<dbReference type="InterPro" id="IPR011010">
    <property type="entry name" value="DNA_brk_join_enz"/>
</dbReference>
<accession>A0ABS3Q892</accession>
<dbReference type="SUPFAM" id="SSF56349">
    <property type="entry name" value="DNA breaking-rejoining enzymes"/>
    <property type="match status" value="1"/>
</dbReference>
<organism evidence="5 6">
    <name type="scientific">Thiomicrorhabdus marina</name>
    <dbReference type="NCBI Taxonomy" id="2818442"/>
    <lineage>
        <taxon>Bacteria</taxon>
        <taxon>Pseudomonadati</taxon>
        <taxon>Pseudomonadota</taxon>
        <taxon>Gammaproteobacteria</taxon>
        <taxon>Thiotrichales</taxon>
        <taxon>Piscirickettsiaceae</taxon>
        <taxon>Thiomicrorhabdus</taxon>
    </lineage>
</organism>
<comment type="caution">
    <text evidence="5">The sequence shown here is derived from an EMBL/GenBank/DDBJ whole genome shotgun (WGS) entry which is preliminary data.</text>
</comment>
<dbReference type="InterPro" id="IPR046668">
    <property type="entry name" value="DUF6538"/>
</dbReference>
<evidence type="ECO:0000313" key="6">
    <source>
        <dbReference type="Proteomes" id="UP000664835"/>
    </source>
</evidence>
<evidence type="ECO:0000256" key="1">
    <source>
        <dbReference type="ARBA" id="ARBA00022908"/>
    </source>
</evidence>
<protein>
    <recommendedName>
        <fullName evidence="4">Core-binding (CB) domain-containing protein</fullName>
    </recommendedName>
</protein>
<feature type="domain" description="Core-binding (CB)" evidence="4">
    <location>
        <begin position="150"/>
        <end position="236"/>
    </location>
</feature>
<evidence type="ECO:0000256" key="2">
    <source>
        <dbReference type="ARBA" id="ARBA00023125"/>
    </source>
</evidence>
<dbReference type="Gene3D" id="1.10.150.130">
    <property type="match status" value="1"/>
</dbReference>
<dbReference type="Pfam" id="PF20172">
    <property type="entry name" value="DUF6538"/>
    <property type="match status" value="1"/>
</dbReference>
<dbReference type="InterPro" id="IPR010998">
    <property type="entry name" value="Integrase_recombinase_N"/>
</dbReference>
<dbReference type="EMBL" id="JAGETV010000035">
    <property type="protein sequence ID" value="MBO1928298.1"/>
    <property type="molecule type" value="Genomic_DNA"/>
</dbReference>
<keyword evidence="6" id="KW-1185">Reference proteome</keyword>
<dbReference type="PROSITE" id="PS51900">
    <property type="entry name" value="CB"/>
    <property type="match status" value="1"/>
</dbReference>
<gene>
    <name evidence="5" type="ORF">J3998_12010</name>
</gene>
<proteinExistence type="predicted"/>
<name>A0ABS3Q892_9GAMM</name>
<keyword evidence="2 3" id="KW-0238">DNA-binding</keyword>
<dbReference type="Proteomes" id="UP000664835">
    <property type="component" value="Unassembled WGS sequence"/>
</dbReference>
<evidence type="ECO:0000259" key="4">
    <source>
        <dbReference type="PROSITE" id="PS51900"/>
    </source>
</evidence>
<reference evidence="5 6" key="1">
    <citation type="submission" date="2021-03" db="EMBL/GenBank/DDBJ databases">
        <title>Thiomicrorhabdus sp.nov.,novel sulfur-oxidizing bacteria isolated from coastal sediment.</title>
        <authorList>
            <person name="Liu X."/>
        </authorList>
    </citation>
    <scope>NUCLEOTIDE SEQUENCE [LARGE SCALE GENOMIC DNA]</scope>
    <source>
        <strain evidence="5 6">6S2-11</strain>
    </source>
</reference>
<dbReference type="RefSeq" id="WP_208150913.1">
    <property type="nucleotide sequence ID" value="NZ_JAGETV010000035.1"/>
</dbReference>
<evidence type="ECO:0000313" key="5">
    <source>
        <dbReference type="EMBL" id="MBO1928298.1"/>
    </source>
</evidence>
<dbReference type="InterPro" id="IPR044068">
    <property type="entry name" value="CB"/>
</dbReference>
<sequence length="248" mass="28461">MKTKYLVKAYNTYSFRMRVPKSLQDHPLFKGKTYIIKSLKTDSLSEAIRLRDLELGTLERIKKGDAISDRQHIFDSLVARYGHPLATPQSKKENLLYSIDEKLNDALSDYANYTAGQHGYEVDYDSEAENDPEIVALLDYRNLLEGREIEQRVTLRESLVKTIQEKTGKIADNRINRFETYAKTFLELFGVDDLPLTNIKKSMVQQFVRSERDKGMSDKTVANKVSALSTIYTTALDYSGNHPIFKLC</sequence>
<keyword evidence="1" id="KW-0229">DNA integration</keyword>
<evidence type="ECO:0000256" key="3">
    <source>
        <dbReference type="PROSITE-ProRule" id="PRU01248"/>
    </source>
</evidence>